<dbReference type="EMBL" id="KL142399">
    <property type="protein sequence ID" value="KDR70097.1"/>
    <property type="molecule type" value="Genomic_DNA"/>
</dbReference>
<name>A0A067SJA3_GALM3</name>
<dbReference type="Proteomes" id="UP000027222">
    <property type="component" value="Unassembled WGS sequence"/>
</dbReference>
<protein>
    <recommendedName>
        <fullName evidence="3">BTB domain-containing protein</fullName>
    </recommendedName>
</protein>
<proteinExistence type="predicted"/>
<evidence type="ECO:0000313" key="1">
    <source>
        <dbReference type="EMBL" id="KDR70097.1"/>
    </source>
</evidence>
<keyword evidence="2" id="KW-1185">Reference proteome</keyword>
<accession>A0A067SJA3</accession>
<sequence length="392" mass="44724">MAHFTPNSFFSILSYIYTGALKFTQHETNDELETAFDIYRGSIYLRLPVLQELIMAYMSVELLHGLFHARLIDSQYSQLVNEKWKNMAILGCRCQECARRTPRVLRFTLELNMRNDIFECGARRAMIGLFGEGWYTEESGALPWGLFELILDDIREIITAFNVFPLLFQAEKILPQLIVLLDRPEQSLARRVWAKIVSVRDLTDEFLYANAESWFASDIWKAVTKECEINDGPLGSKTLEQVNWVLKAILRGAAQQTTPDISHDLVDYGPGNSILAREFELEMLQDLRGKIEMVQNLRVQASLQEELHTPRASSSRKSSASVASFYSTISTPTTITFLEKPPHLAYNNVFAFNASNNSLDSIASSRTVSTDYGLYYTRWAISQETVEDDHIV</sequence>
<dbReference type="HOGENOM" id="CLU_767359_0_0_1"/>
<dbReference type="OrthoDB" id="2130750at2759"/>
<organism evidence="1 2">
    <name type="scientific">Galerina marginata (strain CBS 339.88)</name>
    <dbReference type="NCBI Taxonomy" id="685588"/>
    <lineage>
        <taxon>Eukaryota</taxon>
        <taxon>Fungi</taxon>
        <taxon>Dikarya</taxon>
        <taxon>Basidiomycota</taxon>
        <taxon>Agaricomycotina</taxon>
        <taxon>Agaricomycetes</taxon>
        <taxon>Agaricomycetidae</taxon>
        <taxon>Agaricales</taxon>
        <taxon>Agaricineae</taxon>
        <taxon>Strophariaceae</taxon>
        <taxon>Galerina</taxon>
    </lineage>
</organism>
<dbReference type="AlphaFoldDB" id="A0A067SJA3"/>
<dbReference type="STRING" id="685588.A0A067SJA3"/>
<reference evidence="2" key="1">
    <citation type="journal article" date="2014" name="Proc. Natl. Acad. Sci. U.S.A.">
        <title>Extensive sampling of basidiomycete genomes demonstrates inadequacy of the white-rot/brown-rot paradigm for wood decay fungi.</title>
        <authorList>
            <person name="Riley R."/>
            <person name="Salamov A.A."/>
            <person name="Brown D.W."/>
            <person name="Nagy L.G."/>
            <person name="Floudas D."/>
            <person name="Held B.W."/>
            <person name="Levasseur A."/>
            <person name="Lombard V."/>
            <person name="Morin E."/>
            <person name="Otillar R."/>
            <person name="Lindquist E.A."/>
            <person name="Sun H."/>
            <person name="LaButti K.M."/>
            <person name="Schmutz J."/>
            <person name="Jabbour D."/>
            <person name="Luo H."/>
            <person name="Baker S.E."/>
            <person name="Pisabarro A.G."/>
            <person name="Walton J.D."/>
            <person name="Blanchette R.A."/>
            <person name="Henrissat B."/>
            <person name="Martin F."/>
            <person name="Cullen D."/>
            <person name="Hibbett D.S."/>
            <person name="Grigoriev I.V."/>
        </authorList>
    </citation>
    <scope>NUCLEOTIDE SEQUENCE [LARGE SCALE GENOMIC DNA]</scope>
    <source>
        <strain evidence="2">CBS 339.88</strain>
    </source>
</reference>
<evidence type="ECO:0000313" key="2">
    <source>
        <dbReference type="Proteomes" id="UP000027222"/>
    </source>
</evidence>
<gene>
    <name evidence="1" type="ORF">GALMADRAFT_905998</name>
</gene>
<evidence type="ECO:0008006" key="3">
    <source>
        <dbReference type="Google" id="ProtNLM"/>
    </source>
</evidence>